<feature type="transmembrane region" description="Helical" evidence="1">
    <location>
        <begin position="74"/>
        <end position="93"/>
    </location>
</feature>
<name>A0A1A7C6U5_9BURK</name>
<dbReference type="STRING" id="1747903.ASR47_1016109"/>
<dbReference type="PANTHER" id="PTHR34821">
    <property type="entry name" value="INNER MEMBRANE PROTEIN YDCZ"/>
    <property type="match status" value="1"/>
</dbReference>
<comment type="caution">
    <text evidence="2">The sequence shown here is derived from an EMBL/GenBank/DDBJ whole genome shotgun (WGS) entry which is preliminary data.</text>
</comment>
<dbReference type="EMBL" id="LOCQ01000047">
    <property type="protein sequence ID" value="OBV40485.1"/>
    <property type="molecule type" value="Genomic_DNA"/>
</dbReference>
<dbReference type="Proteomes" id="UP000092713">
    <property type="component" value="Unassembled WGS sequence"/>
</dbReference>
<evidence type="ECO:0000313" key="2">
    <source>
        <dbReference type="EMBL" id="OBV40485.1"/>
    </source>
</evidence>
<sequence length="155" mass="15735">MQGWITLFAPLAMLAGAVVPFQASANAALGRNLGHPLWATVASLGVSAVLASLVMLVMRVPAPEVALSLRAPGWTWLGGAAGVFYITAALMLAPRMGSGPFMAAVIGGQVLAALAIDRYGLLGFAVKHITPLHWVGAGLVVAGVIVTQVAAGRAN</sequence>
<dbReference type="Pfam" id="PF04657">
    <property type="entry name" value="DMT_YdcZ"/>
    <property type="match status" value="1"/>
</dbReference>
<keyword evidence="1" id="KW-0812">Transmembrane</keyword>
<reference evidence="2 3" key="1">
    <citation type="submission" date="2016-04" db="EMBL/GenBank/DDBJ databases">
        <title>Draft genome sequence of Janthinobacterium psychrotolerans sp. nov., isolated from freshwater sediments in Denmark.</title>
        <authorList>
            <person name="Gong X."/>
            <person name="Skrivergaard S."/>
            <person name="Korsgaard B.S."/>
            <person name="Schreiber L."/>
            <person name="Marshall I.P."/>
            <person name="Finster K."/>
            <person name="Schramm A."/>
        </authorList>
    </citation>
    <scope>NUCLEOTIDE SEQUENCE [LARGE SCALE GENOMIC DNA]</scope>
    <source>
        <strain evidence="2 3">S3-2</strain>
    </source>
</reference>
<keyword evidence="3" id="KW-1185">Reference proteome</keyword>
<feature type="transmembrane region" description="Helical" evidence="1">
    <location>
        <begin position="37"/>
        <end position="62"/>
    </location>
</feature>
<dbReference type="PANTHER" id="PTHR34821:SF2">
    <property type="entry name" value="INNER MEMBRANE PROTEIN YDCZ"/>
    <property type="match status" value="1"/>
</dbReference>
<gene>
    <name evidence="2" type="ORF">ASR47_1016109</name>
</gene>
<keyword evidence="1" id="KW-0472">Membrane</keyword>
<dbReference type="PATRIC" id="fig|1747903.4.peg.4121"/>
<organism evidence="2 3">
    <name type="scientific">Janthinobacterium psychrotolerans</name>
    <dbReference type="NCBI Taxonomy" id="1747903"/>
    <lineage>
        <taxon>Bacteria</taxon>
        <taxon>Pseudomonadati</taxon>
        <taxon>Pseudomonadota</taxon>
        <taxon>Betaproteobacteria</taxon>
        <taxon>Burkholderiales</taxon>
        <taxon>Oxalobacteraceae</taxon>
        <taxon>Janthinobacterium</taxon>
    </lineage>
</organism>
<keyword evidence="1" id="KW-1133">Transmembrane helix</keyword>
<feature type="transmembrane region" description="Helical" evidence="1">
    <location>
        <begin position="99"/>
        <end position="120"/>
    </location>
</feature>
<dbReference type="OrthoDB" id="9097160at2"/>
<evidence type="ECO:0000256" key="1">
    <source>
        <dbReference type="SAM" id="Phobius"/>
    </source>
</evidence>
<feature type="transmembrane region" description="Helical" evidence="1">
    <location>
        <begin position="132"/>
        <end position="151"/>
    </location>
</feature>
<dbReference type="AlphaFoldDB" id="A0A1A7C6U5"/>
<evidence type="ECO:0000313" key="3">
    <source>
        <dbReference type="Proteomes" id="UP000092713"/>
    </source>
</evidence>
<proteinExistence type="predicted"/>
<dbReference type="InterPro" id="IPR006750">
    <property type="entry name" value="YdcZ"/>
</dbReference>
<protein>
    <submittedName>
        <fullName evidence="2">Transporter family-2 protein</fullName>
    </submittedName>
</protein>
<dbReference type="RefSeq" id="WP_082988777.1">
    <property type="nucleotide sequence ID" value="NZ_LOCQ01000047.1"/>
</dbReference>
<dbReference type="GO" id="GO:0005886">
    <property type="term" value="C:plasma membrane"/>
    <property type="evidence" value="ECO:0007669"/>
    <property type="project" value="TreeGrafter"/>
</dbReference>
<accession>A0A1A7C6U5</accession>